<dbReference type="PANTHER" id="PTHR11739:SF4">
    <property type="entry name" value="CITRATE SYNTHASE, PEROXISOMAL"/>
    <property type="match status" value="1"/>
</dbReference>
<dbReference type="InterPro" id="IPR016142">
    <property type="entry name" value="Citrate_synth-like_lrg_a-sub"/>
</dbReference>
<proteinExistence type="inferred from homology"/>
<reference evidence="7 8" key="1">
    <citation type="submission" date="2023-07" db="EMBL/GenBank/DDBJ databases">
        <title>Genomic Encyclopedia of Type Strains, Phase IV (KMG-IV): sequencing the most valuable type-strain genomes for metagenomic binning, comparative biology and taxonomic classification.</title>
        <authorList>
            <person name="Goeker M."/>
        </authorList>
    </citation>
    <scope>NUCLEOTIDE SEQUENCE [LARGE SCALE GENOMIC DNA]</scope>
    <source>
        <strain evidence="7 8">DSM 45903</strain>
    </source>
</reference>
<dbReference type="PRINTS" id="PR00143">
    <property type="entry name" value="CITRTSNTHASE"/>
</dbReference>
<organism evidence="7 8">
    <name type="scientific">Desmospora profundinema</name>
    <dbReference type="NCBI Taxonomy" id="1571184"/>
    <lineage>
        <taxon>Bacteria</taxon>
        <taxon>Bacillati</taxon>
        <taxon>Bacillota</taxon>
        <taxon>Bacilli</taxon>
        <taxon>Bacillales</taxon>
        <taxon>Thermoactinomycetaceae</taxon>
        <taxon>Desmospora</taxon>
    </lineage>
</organism>
<comment type="similarity">
    <text evidence="2 5 6">Belongs to the citrate synthase family.</text>
</comment>
<dbReference type="Gene3D" id="1.10.580.10">
    <property type="entry name" value="Citrate Synthase, domain 1"/>
    <property type="match status" value="1"/>
</dbReference>
<dbReference type="GO" id="GO:0036440">
    <property type="term" value="F:citrate synthase activity"/>
    <property type="evidence" value="ECO:0007669"/>
    <property type="project" value="UniProtKB-EC"/>
</dbReference>
<dbReference type="EMBL" id="JAVDQG010000002">
    <property type="protein sequence ID" value="MDR6225308.1"/>
    <property type="molecule type" value="Genomic_DNA"/>
</dbReference>
<evidence type="ECO:0000256" key="3">
    <source>
        <dbReference type="ARBA" id="ARBA00022679"/>
    </source>
</evidence>
<dbReference type="InterPro" id="IPR016143">
    <property type="entry name" value="Citrate_synth-like_sm_a-sub"/>
</dbReference>
<dbReference type="InterPro" id="IPR002020">
    <property type="entry name" value="Citrate_synthase"/>
</dbReference>
<dbReference type="RefSeq" id="WP_309863752.1">
    <property type="nucleotide sequence ID" value="NZ_JAVDQG010000002.1"/>
</dbReference>
<dbReference type="CDD" id="cd06109">
    <property type="entry name" value="BsCS-I_like"/>
    <property type="match status" value="1"/>
</dbReference>
<dbReference type="PROSITE" id="PS00480">
    <property type="entry name" value="CITRATE_SYNTHASE"/>
    <property type="match status" value="1"/>
</dbReference>
<dbReference type="Gene3D" id="1.10.230.10">
    <property type="entry name" value="Cytochrome P450-Terp, domain 2"/>
    <property type="match status" value="1"/>
</dbReference>
<comment type="pathway">
    <text evidence="1">Carbohydrate metabolism; tricarboxylic acid cycle.</text>
</comment>
<dbReference type="SUPFAM" id="SSF48256">
    <property type="entry name" value="Citrate synthase"/>
    <property type="match status" value="1"/>
</dbReference>
<dbReference type="InterPro" id="IPR024176">
    <property type="entry name" value="Citrate_synthase_bac-typ"/>
</dbReference>
<comment type="catalytic activity">
    <reaction evidence="4">
        <text>oxaloacetate + acetyl-CoA + H2O = citrate + CoA + H(+)</text>
        <dbReference type="Rhea" id="RHEA:16845"/>
        <dbReference type="ChEBI" id="CHEBI:15377"/>
        <dbReference type="ChEBI" id="CHEBI:15378"/>
        <dbReference type="ChEBI" id="CHEBI:16452"/>
        <dbReference type="ChEBI" id="CHEBI:16947"/>
        <dbReference type="ChEBI" id="CHEBI:57287"/>
        <dbReference type="ChEBI" id="CHEBI:57288"/>
        <dbReference type="EC" id="2.3.3.16"/>
    </reaction>
</comment>
<dbReference type="Pfam" id="PF00285">
    <property type="entry name" value="Citrate_synt"/>
    <property type="match status" value="1"/>
</dbReference>
<name>A0ABU1IKN1_9BACL</name>
<evidence type="ECO:0000313" key="7">
    <source>
        <dbReference type="EMBL" id="MDR6225308.1"/>
    </source>
</evidence>
<evidence type="ECO:0000256" key="6">
    <source>
        <dbReference type="RuleBase" id="RU003406"/>
    </source>
</evidence>
<keyword evidence="7" id="KW-0012">Acyltransferase</keyword>
<dbReference type="NCBIfam" id="NF009005">
    <property type="entry name" value="PRK12350.1"/>
    <property type="match status" value="1"/>
</dbReference>
<evidence type="ECO:0000256" key="2">
    <source>
        <dbReference type="ARBA" id="ARBA00010566"/>
    </source>
</evidence>
<comment type="caution">
    <text evidence="7">The sequence shown here is derived from an EMBL/GenBank/DDBJ whole genome shotgun (WGS) entry which is preliminary data.</text>
</comment>
<dbReference type="PANTHER" id="PTHR11739">
    <property type="entry name" value="CITRATE SYNTHASE"/>
    <property type="match status" value="1"/>
</dbReference>
<gene>
    <name evidence="7" type="ORF">JOE21_001299</name>
</gene>
<keyword evidence="3 5" id="KW-0808">Transferase</keyword>
<evidence type="ECO:0000256" key="1">
    <source>
        <dbReference type="ARBA" id="ARBA00005163"/>
    </source>
</evidence>
<protein>
    <recommendedName>
        <fullName evidence="5">Citrate synthase</fullName>
    </recommendedName>
</protein>
<accession>A0ABU1IKN1</accession>
<dbReference type="Proteomes" id="UP001185012">
    <property type="component" value="Unassembled WGS sequence"/>
</dbReference>
<sequence>MAGLEGVPVADTHLSMVDGQRGHLIYRGQWADKLAHSHSFEEVTHLLWVGRLPEHRESERWCRDWTGKRALPASTVRILDSLGTEQGMMESLRTGVSSLPWEGKTWPPTPEALVGILARVPTLVSHRWHRLQGTDPIPPREDLTHAANYLYMLTGKEPSAAHVQALDAYWVLTAEHGLNASTFAARVVTSTQSDGLSGLVAAIGALKGPLHGGAPSEVEGMLEQIGDSNRAAAWIERRLRRGERLMGFGHRIYRTRDPRAESLRVVAQRLASEEPWFRLALQVEEEALRQLRQWKPHRELHTNVEFYAAVVLKAIGLPRELYTPTFTVARTAGWCAHILEQAENNRIIRPQSRYIGSFPD</sequence>
<dbReference type="PIRSF" id="PIRSF001369">
    <property type="entry name" value="Citrate_synth"/>
    <property type="match status" value="1"/>
</dbReference>
<dbReference type="InterPro" id="IPR019810">
    <property type="entry name" value="Citrate_synthase_AS"/>
</dbReference>
<keyword evidence="8" id="KW-1185">Reference proteome</keyword>
<evidence type="ECO:0000256" key="4">
    <source>
        <dbReference type="ARBA" id="ARBA00049288"/>
    </source>
</evidence>
<evidence type="ECO:0000256" key="5">
    <source>
        <dbReference type="PIRNR" id="PIRNR001369"/>
    </source>
</evidence>
<dbReference type="InterPro" id="IPR036969">
    <property type="entry name" value="Citrate_synthase_sf"/>
</dbReference>
<evidence type="ECO:0000313" key="8">
    <source>
        <dbReference type="Proteomes" id="UP001185012"/>
    </source>
</evidence>